<dbReference type="InterPro" id="IPR039452">
    <property type="entry name" value="DUF5403"/>
</dbReference>
<evidence type="ECO:0000313" key="1">
    <source>
        <dbReference type="EMBL" id="GAA1940410.1"/>
    </source>
</evidence>
<comment type="caution">
    <text evidence="1">The sequence shown here is derived from an EMBL/GenBank/DDBJ whole genome shotgun (WGS) entry which is preliminary data.</text>
</comment>
<dbReference type="EMBL" id="BAAANN010000002">
    <property type="protein sequence ID" value="GAA1940410.1"/>
    <property type="molecule type" value="Genomic_DNA"/>
</dbReference>
<protein>
    <recommendedName>
        <fullName evidence="3">Acylphosphatase</fullName>
    </recommendedName>
</protein>
<accession>A0ABN2Q1B7</accession>
<keyword evidence="2" id="KW-1185">Reference proteome</keyword>
<gene>
    <name evidence="1" type="ORF">GCM10009754_04520</name>
</gene>
<name>A0ABN2Q1B7_9PSEU</name>
<dbReference type="Pfam" id="PF17395">
    <property type="entry name" value="DUF5403"/>
    <property type="match status" value="1"/>
</dbReference>
<evidence type="ECO:0008006" key="3">
    <source>
        <dbReference type="Google" id="ProtNLM"/>
    </source>
</evidence>
<reference evidence="1 2" key="1">
    <citation type="journal article" date="2019" name="Int. J. Syst. Evol. Microbiol.">
        <title>The Global Catalogue of Microorganisms (GCM) 10K type strain sequencing project: providing services to taxonomists for standard genome sequencing and annotation.</title>
        <authorList>
            <consortium name="The Broad Institute Genomics Platform"/>
            <consortium name="The Broad Institute Genome Sequencing Center for Infectious Disease"/>
            <person name="Wu L."/>
            <person name="Ma J."/>
        </authorList>
    </citation>
    <scope>NUCLEOTIDE SEQUENCE [LARGE SCALE GENOMIC DNA]</scope>
    <source>
        <strain evidence="1 2">JCM 14545</strain>
    </source>
</reference>
<dbReference type="RefSeq" id="WP_344412791.1">
    <property type="nucleotide sequence ID" value="NZ_BAAANN010000002.1"/>
</dbReference>
<proteinExistence type="predicted"/>
<evidence type="ECO:0000313" key="2">
    <source>
        <dbReference type="Proteomes" id="UP001501116"/>
    </source>
</evidence>
<organism evidence="1 2">
    <name type="scientific">Amycolatopsis minnesotensis</name>
    <dbReference type="NCBI Taxonomy" id="337894"/>
    <lineage>
        <taxon>Bacteria</taxon>
        <taxon>Bacillati</taxon>
        <taxon>Actinomycetota</taxon>
        <taxon>Actinomycetes</taxon>
        <taxon>Pseudonocardiales</taxon>
        <taxon>Pseudonocardiaceae</taxon>
        <taxon>Amycolatopsis</taxon>
    </lineage>
</organism>
<dbReference type="Proteomes" id="UP001501116">
    <property type="component" value="Unassembled WGS sequence"/>
</dbReference>
<sequence>MARRVTGVRVYGNAAEVAAHELGVRAAVAEQAVKIGVRAEMRLAAHRDTGHAEIEVSKGTKGVDSFVSLVDDAAMSIEFGHRHNRSGEFVRGLYIITGAAGLA</sequence>